<accession>A0A9Q1KA03</accession>
<sequence length="300" mass="32934">MEASGGGSKYLQYDAEVKCLSYRQHAEIKVSKSRDNPRTLFCKCSSCGRAAKREHLQMEPREQIGGNTRPENLPLTQTRPKNLPPTHGNFGHNGNNSPRISLIAGTNGSRFDILRTKLEEDNTHKDSMIASKSKEGEENMSGYALSNQEDFQPHNMQGNIDGSFARDDASDISNQNATSEGENVSTKGVTEIADNSSRRTPLTNRNARDFTRGRTISFNPTRANARQSGTHVTLKENLEATLHAAATHKPFLHAQSHVSQRTVLIAPPYSLNHTNGLLTVTSPLHASDPHANNDAMHGLT</sequence>
<dbReference type="Proteomes" id="UP001153076">
    <property type="component" value="Unassembled WGS sequence"/>
</dbReference>
<name>A0A9Q1KA03_9CARY</name>
<feature type="compositionally biased region" description="Polar residues" evidence="1">
    <location>
        <begin position="171"/>
        <end position="205"/>
    </location>
</feature>
<keyword evidence="3" id="KW-1185">Reference proteome</keyword>
<feature type="region of interest" description="Disordered" evidence="1">
    <location>
        <begin position="122"/>
        <end position="141"/>
    </location>
</feature>
<reference evidence="2" key="1">
    <citation type="submission" date="2022-04" db="EMBL/GenBank/DDBJ databases">
        <title>Carnegiea gigantea Genome sequencing and assembly v2.</title>
        <authorList>
            <person name="Copetti D."/>
            <person name="Sanderson M.J."/>
            <person name="Burquez A."/>
            <person name="Wojciechowski M.F."/>
        </authorList>
    </citation>
    <scope>NUCLEOTIDE SEQUENCE</scope>
    <source>
        <strain evidence="2">SGP5-SGP5p</strain>
        <tissue evidence="2">Aerial part</tissue>
    </source>
</reference>
<dbReference type="AlphaFoldDB" id="A0A9Q1KA03"/>
<feature type="compositionally biased region" description="Basic and acidic residues" evidence="1">
    <location>
        <begin position="122"/>
        <end position="137"/>
    </location>
</feature>
<organism evidence="2 3">
    <name type="scientific">Carnegiea gigantea</name>
    <dbReference type="NCBI Taxonomy" id="171969"/>
    <lineage>
        <taxon>Eukaryota</taxon>
        <taxon>Viridiplantae</taxon>
        <taxon>Streptophyta</taxon>
        <taxon>Embryophyta</taxon>
        <taxon>Tracheophyta</taxon>
        <taxon>Spermatophyta</taxon>
        <taxon>Magnoliopsida</taxon>
        <taxon>eudicotyledons</taxon>
        <taxon>Gunneridae</taxon>
        <taxon>Pentapetalae</taxon>
        <taxon>Caryophyllales</taxon>
        <taxon>Cactineae</taxon>
        <taxon>Cactaceae</taxon>
        <taxon>Cactoideae</taxon>
        <taxon>Echinocereeae</taxon>
        <taxon>Carnegiea</taxon>
    </lineage>
</organism>
<dbReference type="EMBL" id="JAKOGI010000232">
    <property type="protein sequence ID" value="KAJ8439053.1"/>
    <property type="molecule type" value="Genomic_DNA"/>
</dbReference>
<protein>
    <submittedName>
        <fullName evidence="2">Uncharacterized protein</fullName>
    </submittedName>
</protein>
<gene>
    <name evidence="2" type="ORF">Cgig2_014473</name>
</gene>
<evidence type="ECO:0000256" key="1">
    <source>
        <dbReference type="SAM" id="MobiDB-lite"/>
    </source>
</evidence>
<comment type="caution">
    <text evidence="2">The sequence shown here is derived from an EMBL/GenBank/DDBJ whole genome shotgun (WGS) entry which is preliminary data.</text>
</comment>
<proteinExistence type="predicted"/>
<evidence type="ECO:0000313" key="2">
    <source>
        <dbReference type="EMBL" id="KAJ8439053.1"/>
    </source>
</evidence>
<evidence type="ECO:0000313" key="3">
    <source>
        <dbReference type="Proteomes" id="UP001153076"/>
    </source>
</evidence>
<feature type="region of interest" description="Disordered" evidence="1">
    <location>
        <begin position="162"/>
        <end position="212"/>
    </location>
</feature>